<comment type="caution">
    <text evidence="16">The sequence shown here is derived from an EMBL/GenBank/DDBJ whole genome shotgun (WGS) entry which is preliminary data.</text>
</comment>
<dbReference type="SMART" id="SM00304">
    <property type="entry name" value="HAMP"/>
    <property type="match status" value="1"/>
</dbReference>
<dbReference type="InterPro" id="IPR029151">
    <property type="entry name" value="Sensor-like_sf"/>
</dbReference>
<accession>A0A2T3P1J1</accession>
<feature type="region of interest" description="Disordered" evidence="12">
    <location>
        <begin position="603"/>
        <end position="627"/>
    </location>
</feature>
<keyword evidence="6 13" id="KW-1133">Transmembrane helix</keyword>
<evidence type="ECO:0000256" key="8">
    <source>
        <dbReference type="ARBA" id="ARBA00023224"/>
    </source>
</evidence>
<evidence type="ECO:0000256" key="1">
    <source>
        <dbReference type="ARBA" id="ARBA00004533"/>
    </source>
</evidence>
<keyword evidence="11" id="KW-0175">Coiled coil</keyword>
<evidence type="ECO:0000256" key="11">
    <source>
        <dbReference type="SAM" id="Coils"/>
    </source>
</evidence>
<dbReference type="PANTHER" id="PTHR32089:SF117">
    <property type="entry name" value="METHYL ACCEPTING SENSORY TRANSDUCER WITH CACHE_1 SMALL MOLECULE BINDING DOMAIN"/>
    <property type="match status" value="1"/>
</dbReference>
<dbReference type="GO" id="GO:0006935">
    <property type="term" value="P:chemotaxis"/>
    <property type="evidence" value="ECO:0007669"/>
    <property type="project" value="UniProtKB-KW"/>
</dbReference>
<dbReference type="PROSITE" id="PS50111">
    <property type="entry name" value="CHEMOTAXIS_TRANSDUC_2"/>
    <property type="match status" value="1"/>
</dbReference>
<keyword evidence="7 13" id="KW-0472">Membrane</keyword>
<keyword evidence="5 13" id="KW-0812">Transmembrane</keyword>
<evidence type="ECO:0000256" key="9">
    <source>
        <dbReference type="ARBA" id="ARBA00029447"/>
    </source>
</evidence>
<dbReference type="FunFam" id="1.10.287.950:FF:000001">
    <property type="entry name" value="Methyl-accepting chemotaxis sensory transducer"/>
    <property type="match status" value="1"/>
</dbReference>
<sequence>MKHTIKFKIQVAIAIIIASVSAVQAWISISQLKTETTKQVYGQMTDIGKSTSNFIASWLDTRTDMMLANESIISTNRDVDRELLVTKRAGNFLSVYAGFTDGRIAFGDKTEDWPADYDPRTRPWYRDAINAGKTIITEPYQDFDGSIVVSIAKSFQGQYSGVLASDLTINNIIKEVLSLDIDNAGYAFLVDGENRIVAYRDEALSQKPLTQLDNELTADVIRQLASGQQVGTFFQESDGSNKLIFTTPIAGTTWTLGVVQDEELAFASISQQMKFVLIASVVLYLVIAAIATYIITNLLRPLTELSKSVEQLAQGSGDLTQRIEIKRMDEIGELAENMNSFLGQLQMMIKGIVSQSMNLSQYAEQSAEQAEQASLKVSDQQNDVNQIATAIHEMSATSAEVASHAEMTASAAQASTEACESGKHVISQNREAITSLANQVQDAANVIHELESNAQNINQILSTIQGIAEQTNLLALNAAIEAARAGEQGRGFAVVADEVRVLSKRTHDSTEEIRSMIDTLQQNTRQAVDSMQSSTELAGQSVDYAGAASDSLNQITQTITEISDMASQIASAAEEQRAVSEDISRNTQAIKDVSDHLSVQTAEVSSSARDMNASAEAMRSDVSRFKV</sequence>
<organism evidence="16 17">
    <name type="scientific">Photobacterium swingsii</name>
    <dbReference type="NCBI Taxonomy" id="680026"/>
    <lineage>
        <taxon>Bacteria</taxon>
        <taxon>Pseudomonadati</taxon>
        <taxon>Pseudomonadota</taxon>
        <taxon>Gammaproteobacteria</taxon>
        <taxon>Vibrionales</taxon>
        <taxon>Vibrionaceae</taxon>
        <taxon>Photobacterium</taxon>
    </lineage>
</organism>
<evidence type="ECO:0000256" key="6">
    <source>
        <dbReference type="ARBA" id="ARBA00022989"/>
    </source>
</evidence>
<keyword evidence="3" id="KW-1003">Cell membrane</keyword>
<dbReference type="Gene3D" id="1.10.287.950">
    <property type="entry name" value="Methyl-accepting chemotaxis protein"/>
    <property type="match status" value="1"/>
</dbReference>
<feature type="coiled-coil region" evidence="11">
    <location>
        <begin position="433"/>
        <end position="460"/>
    </location>
</feature>
<dbReference type="InterPro" id="IPR033479">
    <property type="entry name" value="dCache_1"/>
</dbReference>
<evidence type="ECO:0000256" key="7">
    <source>
        <dbReference type="ARBA" id="ARBA00023136"/>
    </source>
</evidence>
<dbReference type="Proteomes" id="UP000240481">
    <property type="component" value="Unassembled WGS sequence"/>
</dbReference>
<dbReference type="EMBL" id="PYLZ01000014">
    <property type="protein sequence ID" value="PSW22338.1"/>
    <property type="molecule type" value="Genomic_DNA"/>
</dbReference>
<keyword evidence="8 10" id="KW-0807">Transducer</keyword>
<dbReference type="Pfam" id="PF02743">
    <property type="entry name" value="dCache_1"/>
    <property type="match status" value="1"/>
</dbReference>
<protein>
    <submittedName>
        <fullName evidence="16">Methyl-accepting chemotaxis protein</fullName>
    </submittedName>
</protein>
<keyword evidence="4" id="KW-0145">Chemotaxis</keyword>
<proteinExistence type="inferred from homology"/>
<dbReference type="GO" id="GO:0007165">
    <property type="term" value="P:signal transduction"/>
    <property type="evidence" value="ECO:0007669"/>
    <property type="project" value="UniProtKB-KW"/>
</dbReference>
<comment type="subcellular location">
    <subcellularLocation>
        <location evidence="1">Cell inner membrane</location>
    </subcellularLocation>
    <subcellularLocation>
        <location evidence="2">Cell membrane</location>
        <topology evidence="2">Multi-pass membrane protein</topology>
    </subcellularLocation>
</comment>
<dbReference type="InterPro" id="IPR004089">
    <property type="entry name" value="MCPsignal_dom"/>
</dbReference>
<dbReference type="CDD" id="cd11386">
    <property type="entry name" value="MCP_signal"/>
    <property type="match status" value="1"/>
</dbReference>
<dbReference type="Pfam" id="PF00015">
    <property type="entry name" value="MCPsignal"/>
    <property type="match status" value="1"/>
</dbReference>
<dbReference type="CDD" id="cd12913">
    <property type="entry name" value="PDC1_MCP_like"/>
    <property type="match status" value="1"/>
</dbReference>
<dbReference type="PANTHER" id="PTHR32089">
    <property type="entry name" value="METHYL-ACCEPTING CHEMOTAXIS PROTEIN MCPB"/>
    <property type="match status" value="1"/>
</dbReference>
<dbReference type="CDD" id="cd06225">
    <property type="entry name" value="HAMP"/>
    <property type="match status" value="1"/>
</dbReference>
<evidence type="ECO:0000256" key="3">
    <source>
        <dbReference type="ARBA" id="ARBA00022475"/>
    </source>
</evidence>
<dbReference type="PROSITE" id="PS50885">
    <property type="entry name" value="HAMP"/>
    <property type="match status" value="1"/>
</dbReference>
<reference evidence="16 17" key="1">
    <citation type="submission" date="2018-01" db="EMBL/GenBank/DDBJ databases">
        <title>Whole genome sequencing of Histamine producing bacteria.</title>
        <authorList>
            <person name="Butler K."/>
        </authorList>
    </citation>
    <scope>NUCLEOTIDE SEQUENCE [LARGE SCALE GENOMIC DNA]</scope>
    <source>
        <strain evidence="16 17">DSM 24669</strain>
    </source>
</reference>
<dbReference type="PRINTS" id="PR00260">
    <property type="entry name" value="CHEMTRNSDUCR"/>
</dbReference>
<dbReference type="Pfam" id="PF00672">
    <property type="entry name" value="HAMP"/>
    <property type="match status" value="1"/>
</dbReference>
<dbReference type="OrthoDB" id="2489132at2"/>
<evidence type="ECO:0000313" key="16">
    <source>
        <dbReference type="EMBL" id="PSW22338.1"/>
    </source>
</evidence>
<evidence type="ECO:0000256" key="4">
    <source>
        <dbReference type="ARBA" id="ARBA00022500"/>
    </source>
</evidence>
<dbReference type="SMART" id="SM00283">
    <property type="entry name" value="MA"/>
    <property type="match status" value="1"/>
</dbReference>
<evidence type="ECO:0000259" key="15">
    <source>
        <dbReference type="PROSITE" id="PS50885"/>
    </source>
</evidence>
<comment type="similarity">
    <text evidence="9">Belongs to the methyl-accepting chemotaxis (MCP) protein family.</text>
</comment>
<keyword evidence="17" id="KW-1185">Reference proteome</keyword>
<feature type="transmembrane region" description="Helical" evidence="13">
    <location>
        <begin position="275"/>
        <end position="299"/>
    </location>
</feature>
<name>A0A2T3P1J1_9GAMM</name>
<dbReference type="RefSeq" id="WP_107303041.1">
    <property type="nucleotide sequence ID" value="NZ_AP024852.1"/>
</dbReference>
<dbReference type="GO" id="GO:0005886">
    <property type="term" value="C:plasma membrane"/>
    <property type="evidence" value="ECO:0007669"/>
    <property type="project" value="UniProtKB-SubCell"/>
</dbReference>
<dbReference type="GO" id="GO:0004888">
    <property type="term" value="F:transmembrane signaling receptor activity"/>
    <property type="evidence" value="ECO:0007669"/>
    <property type="project" value="InterPro"/>
</dbReference>
<dbReference type="InterPro" id="IPR004090">
    <property type="entry name" value="Chemotax_Me-accpt_rcpt"/>
</dbReference>
<dbReference type="SUPFAM" id="SSF58104">
    <property type="entry name" value="Methyl-accepting chemotaxis protein (MCP) signaling domain"/>
    <property type="match status" value="1"/>
</dbReference>
<feature type="compositionally biased region" description="Basic and acidic residues" evidence="12">
    <location>
        <begin position="618"/>
        <end position="627"/>
    </location>
</feature>
<dbReference type="SUPFAM" id="SSF103190">
    <property type="entry name" value="Sensory domain-like"/>
    <property type="match status" value="1"/>
</dbReference>
<evidence type="ECO:0000256" key="13">
    <source>
        <dbReference type="SAM" id="Phobius"/>
    </source>
</evidence>
<evidence type="ECO:0000313" key="17">
    <source>
        <dbReference type="Proteomes" id="UP000240481"/>
    </source>
</evidence>
<dbReference type="Gene3D" id="3.30.450.20">
    <property type="entry name" value="PAS domain"/>
    <property type="match status" value="2"/>
</dbReference>
<gene>
    <name evidence="16" type="ORF">C9I94_20525</name>
</gene>
<evidence type="ECO:0000259" key="14">
    <source>
        <dbReference type="PROSITE" id="PS50111"/>
    </source>
</evidence>
<evidence type="ECO:0000256" key="12">
    <source>
        <dbReference type="SAM" id="MobiDB-lite"/>
    </source>
</evidence>
<dbReference type="CDD" id="cd12912">
    <property type="entry name" value="PDC2_MCP_like"/>
    <property type="match status" value="1"/>
</dbReference>
<dbReference type="AlphaFoldDB" id="A0A2T3P1J1"/>
<evidence type="ECO:0000256" key="10">
    <source>
        <dbReference type="PROSITE-ProRule" id="PRU00284"/>
    </source>
</evidence>
<dbReference type="InterPro" id="IPR003660">
    <property type="entry name" value="HAMP_dom"/>
</dbReference>
<feature type="domain" description="Methyl-accepting transducer" evidence="14">
    <location>
        <begin position="355"/>
        <end position="591"/>
    </location>
</feature>
<evidence type="ECO:0000256" key="2">
    <source>
        <dbReference type="ARBA" id="ARBA00004651"/>
    </source>
</evidence>
<evidence type="ECO:0000256" key="5">
    <source>
        <dbReference type="ARBA" id="ARBA00022692"/>
    </source>
</evidence>
<feature type="domain" description="HAMP" evidence="15">
    <location>
        <begin position="296"/>
        <end position="350"/>
    </location>
</feature>